<dbReference type="OrthoDB" id="2628554at2"/>
<dbReference type="EMBL" id="LAJG01000042">
    <property type="protein sequence ID" value="KKB76459.1"/>
    <property type="molecule type" value="Genomic_DNA"/>
</dbReference>
<reference evidence="1 2" key="1">
    <citation type="submission" date="2015-03" db="EMBL/GenBank/DDBJ databases">
        <authorList>
            <person name="Hassan Y.I."/>
            <person name="Lepp D."/>
            <person name="Zhou T."/>
        </authorList>
    </citation>
    <scope>NUCLEOTIDE SEQUENCE [LARGE SCALE GENOMIC DNA]</scope>
    <source>
        <strain evidence="1 2">GH2-10</strain>
    </source>
</reference>
<dbReference type="STRING" id="361041.VW35_16785"/>
<gene>
    <name evidence="1" type="ORF">VW35_16785</name>
</gene>
<comment type="caution">
    <text evidence="1">The sequence shown here is derived from an EMBL/GenBank/DDBJ whole genome shotgun (WGS) entry which is preliminary data.</text>
</comment>
<proteinExistence type="predicted"/>
<organism evidence="1 2">
    <name type="scientific">Devosia soli</name>
    <dbReference type="NCBI Taxonomy" id="361041"/>
    <lineage>
        <taxon>Bacteria</taxon>
        <taxon>Pseudomonadati</taxon>
        <taxon>Pseudomonadota</taxon>
        <taxon>Alphaproteobacteria</taxon>
        <taxon>Hyphomicrobiales</taxon>
        <taxon>Devosiaceae</taxon>
        <taxon>Devosia</taxon>
    </lineage>
</organism>
<dbReference type="SUPFAM" id="SSF158668">
    <property type="entry name" value="MtlR-like"/>
    <property type="match status" value="1"/>
</dbReference>
<dbReference type="InterPro" id="IPR038026">
    <property type="entry name" value="MtlR-like_sf"/>
</dbReference>
<dbReference type="RefSeq" id="WP_046144251.1">
    <property type="nucleotide sequence ID" value="NZ_LAJG01000042.1"/>
</dbReference>
<sequence length="171" mass="19433">MHDQKLARAEEFQVFLKHLHTYDMLGVVIVGALYIEQELKKLCKSHMYDAEAIDQAKLTFDQWVHLSIAFGLTAKLKSSLKSFANVRNKYAHQLGYEITEKAMKDLVKSFDGEHRGFMHTSIRKTNVKLGLEAGKDFHDFDLTMRMLMVVTTLRGALVTANSQAVALKTTL</sequence>
<name>A0A0F5L2M4_9HYPH</name>
<dbReference type="Proteomes" id="UP000033514">
    <property type="component" value="Unassembled WGS sequence"/>
</dbReference>
<accession>A0A0F5L2M4</accession>
<dbReference type="AlphaFoldDB" id="A0A0F5L2M4"/>
<keyword evidence="2" id="KW-1185">Reference proteome</keyword>
<evidence type="ECO:0000313" key="1">
    <source>
        <dbReference type="EMBL" id="KKB76459.1"/>
    </source>
</evidence>
<dbReference type="PATRIC" id="fig|361041.3.peg.2760"/>
<protein>
    <recommendedName>
        <fullName evidence="3">RiboL-PSP-HEPN domain-containing protein</fullName>
    </recommendedName>
</protein>
<evidence type="ECO:0000313" key="2">
    <source>
        <dbReference type="Proteomes" id="UP000033514"/>
    </source>
</evidence>
<evidence type="ECO:0008006" key="3">
    <source>
        <dbReference type="Google" id="ProtNLM"/>
    </source>
</evidence>